<dbReference type="GO" id="GO:0160246">
    <property type="term" value="F:NADPH-iron-sulfur [2Fe-2S] protein oxidoreductase activity"/>
    <property type="evidence" value="ECO:0007669"/>
    <property type="project" value="InterPro"/>
</dbReference>
<comment type="similarity">
    <text evidence="10">Belongs to the NADPH-dependent diflavin oxidoreductase NDOR1 family.</text>
</comment>
<accession>A0A0A8L354</accession>
<dbReference type="PRINTS" id="PR00371">
    <property type="entry name" value="FPNCR"/>
</dbReference>
<dbReference type="SUPFAM" id="SSF52218">
    <property type="entry name" value="Flavoproteins"/>
    <property type="match status" value="1"/>
</dbReference>
<comment type="similarity">
    <text evidence="10">In the N-terminal section; belongs to the flavodoxin family.</text>
</comment>
<organism evidence="13 14">
    <name type="scientific">Kluyveromyces dobzhanskii CBS 2104</name>
    <dbReference type="NCBI Taxonomy" id="1427455"/>
    <lineage>
        <taxon>Eukaryota</taxon>
        <taxon>Fungi</taxon>
        <taxon>Dikarya</taxon>
        <taxon>Ascomycota</taxon>
        <taxon>Saccharomycotina</taxon>
        <taxon>Saccharomycetes</taxon>
        <taxon>Saccharomycetales</taxon>
        <taxon>Saccharomycetaceae</taxon>
        <taxon>Kluyveromyces</taxon>
    </lineage>
</organism>
<evidence type="ECO:0000259" key="11">
    <source>
        <dbReference type="PROSITE" id="PS50902"/>
    </source>
</evidence>
<comment type="similarity">
    <text evidence="10">In the C-terminal section; belongs to the flavoprotein pyridine nucleotide cytochrome reductase family.</text>
</comment>
<dbReference type="GO" id="GO:0005829">
    <property type="term" value="C:cytosol"/>
    <property type="evidence" value="ECO:0007669"/>
    <property type="project" value="TreeGrafter"/>
</dbReference>
<dbReference type="PANTHER" id="PTHR19384">
    <property type="entry name" value="NITRIC OXIDE SYNTHASE-RELATED"/>
    <property type="match status" value="1"/>
</dbReference>
<dbReference type="Pfam" id="PF00175">
    <property type="entry name" value="NAD_binding_1"/>
    <property type="match status" value="1"/>
</dbReference>
<dbReference type="Gene3D" id="2.40.30.10">
    <property type="entry name" value="Translation factors"/>
    <property type="match status" value="1"/>
</dbReference>
<evidence type="ECO:0000259" key="12">
    <source>
        <dbReference type="PROSITE" id="PS51384"/>
    </source>
</evidence>
<dbReference type="EC" id="1.18.1.-" evidence="10"/>
<dbReference type="InterPro" id="IPR017927">
    <property type="entry name" value="FAD-bd_FR_type"/>
</dbReference>
<dbReference type="GO" id="GO:0010181">
    <property type="term" value="F:FMN binding"/>
    <property type="evidence" value="ECO:0007669"/>
    <property type="project" value="UniProtKB-UniRule"/>
</dbReference>
<keyword evidence="7 10" id="KW-0521">NADP</keyword>
<dbReference type="GO" id="GO:0005739">
    <property type="term" value="C:mitochondrion"/>
    <property type="evidence" value="ECO:0007669"/>
    <property type="project" value="UniProtKB-SubCell"/>
</dbReference>
<proteinExistence type="inferred from homology"/>
<dbReference type="GO" id="GO:0050661">
    <property type="term" value="F:NADP binding"/>
    <property type="evidence" value="ECO:0007669"/>
    <property type="project" value="UniProtKB-UniRule"/>
</dbReference>
<dbReference type="PROSITE" id="PS50902">
    <property type="entry name" value="FLAVODOXIN_LIKE"/>
    <property type="match status" value="1"/>
</dbReference>
<evidence type="ECO:0000256" key="1">
    <source>
        <dbReference type="ARBA" id="ARBA00001917"/>
    </source>
</evidence>
<name>A0A0A8L354_9SACH</name>
<comment type="subunit">
    <text evidence="10">Interacts with DRE2; as part of the cytosolic iron-sulfur (Fe-S) protein assembly (CIA) machinery.</text>
</comment>
<feature type="binding site" evidence="10">
    <location>
        <position position="624"/>
    </location>
    <ligand>
        <name>FAD</name>
        <dbReference type="ChEBI" id="CHEBI:57692"/>
    </ligand>
</feature>
<dbReference type="InterPro" id="IPR028879">
    <property type="entry name" value="NDOR1"/>
</dbReference>
<dbReference type="InterPro" id="IPR001433">
    <property type="entry name" value="OxRdtase_FAD/NAD-bd"/>
</dbReference>
<evidence type="ECO:0000256" key="2">
    <source>
        <dbReference type="ARBA" id="ARBA00001974"/>
    </source>
</evidence>
<dbReference type="GO" id="GO:0016226">
    <property type="term" value="P:iron-sulfur cluster assembly"/>
    <property type="evidence" value="ECO:0007669"/>
    <property type="project" value="UniProtKB-UniRule"/>
</dbReference>
<dbReference type="InterPro" id="IPR008254">
    <property type="entry name" value="Flavodoxin/NO_synth"/>
</dbReference>
<dbReference type="Gene3D" id="3.40.50.360">
    <property type="match status" value="1"/>
</dbReference>
<feature type="binding site" evidence="10">
    <location>
        <begin position="539"/>
        <end position="540"/>
    </location>
    <ligand>
        <name>NADP(+)</name>
        <dbReference type="ChEBI" id="CHEBI:58349"/>
    </ligand>
</feature>
<evidence type="ECO:0000256" key="3">
    <source>
        <dbReference type="ARBA" id="ARBA00022490"/>
    </source>
</evidence>
<dbReference type="Pfam" id="PF00258">
    <property type="entry name" value="Flavodoxin_1"/>
    <property type="match status" value="1"/>
</dbReference>
<comment type="subcellular location">
    <subcellularLocation>
        <location evidence="10">Cytoplasm</location>
    </subcellularLocation>
    <subcellularLocation>
        <location evidence="10">Mitochondrion</location>
    </subcellularLocation>
    <text evidence="10">Relocalizes to mitochondria after H(2)O(2) exposure.</text>
</comment>
<keyword evidence="4 10" id="KW-0285">Flavoprotein</keyword>
<comment type="catalytic activity">
    <reaction evidence="10">
        <text>2 oxidized [2Fe-2S]-[protein] + NADPH = 2 reduced [2Fe-2S]-[protein] + NADP(+) + H(+)</text>
        <dbReference type="Rhea" id="RHEA:67716"/>
        <dbReference type="Rhea" id="RHEA-COMP:17327"/>
        <dbReference type="Rhea" id="RHEA-COMP:17328"/>
        <dbReference type="ChEBI" id="CHEBI:15378"/>
        <dbReference type="ChEBI" id="CHEBI:33737"/>
        <dbReference type="ChEBI" id="CHEBI:33738"/>
        <dbReference type="ChEBI" id="CHEBI:57783"/>
        <dbReference type="ChEBI" id="CHEBI:58349"/>
    </reaction>
</comment>
<feature type="binding site" evidence="10">
    <location>
        <begin position="548"/>
        <end position="552"/>
    </location>
    <ligand>
        <name>NADP(+)</name>
        <dbReference type="ChEBI" id="CHEBI:58349"/>
    </ligand>
</feature>
<dbReference type="InterPro" id="IPR001709">
    <property type="entry name" value="Flavoprot_Pyr_Nucl_cyt_Rdtase"/>
</dbReference>
<feature type="binding site" evidence="10">
    <location>
        <begin position="59"/>
        <end position="62"/>
    </location>
    <ligand>
        <name>FMN</name>
        <dbReference type="ChEBI" id="CHEBI:58210"/>
    </ligand>
</feature>
<evidence type="ECO:0000313" key="13">
    <source>
        <dbReference type="EMBL" id="CDO92563.1"/>
    </source>
</evidence>
<evidence type="ECO:0000256" key="7">
    <source>
        <dbReference type="ARBA" id="ARBA00022857"/>
    </source>
</evidence>
<dbReference type="HAMAP" id="MF_03178">
    <property type="entry name" value="NDOR1"/>
    <property type="match status" value="1"/>
</dbReference>
<dbReference type="Gene3D" id="3.40.50.80">
    <property type="entry name" value="Nucleotide-binding domain of ferredoxin-NADP reductase (FNR) module"/>
    <property type="match status" value="1"/>
</dbReference>
<keyword evidence="3 10" id="KW-0963">Cytoplasm</keyword>
<feature type="binding site" evidence="10">
    <location>
        <begin position="446"/>
        <end position="449"/>
    </location>
    <ligand>
        <name>FAD</name>
        <dbReference type="ChEBI" id="CHEBI:57692"/>
    </ligand>
</feature>
<feature type="domain" description="FAD-binding FR-type" evidence="12">
    <location>
        <begin position="226"/>
        <end position="474"/>
    </location>
</feature>
<dbReference type="SUPFAM" id="SSF52343">
    <property type="entry name" value="Ferredoxin reductase-like, C-terminal NADP-linked domain"/>
    <property type="match status" value="1"/>
</dbReference>
<dbReference type="FunFam" id="3.40.50.80:FF:000030">
    <property type="entry name" value="NADPH-dependent diflavin oxidoreductase 1"/>
    <property type="match status" value="1"/>
</dbReference>
<feature type="binding site" evidence="10">
    <location>
        <position position="384"/>
    </location>
    <ligand>
        <name>FAD</name>
        <dbReference type="ChEBI" id="CHEBI:57692"/>
    </ligand>
</feature>
<feature type="binding site" evidence="10">
    <location>
        <begin position="414"/>
        <end position="417"/>
    </location>
    <ligand>
        <name>FAD</name>
        <dbReference type="ChEBI" id="CHEBI:57692"/>
    </ligand>
</feature>
<dbReference type="InterPro" id="IPR039261">
    <property type="entry name" value="FNR_nucleotide-bd"/>
</dbReference>
<comment type="caution">
    <text evidence="13">The sequence shown here is derived from an EMBL/GenBank/DDBJ whole genome shotgun (WGS) entry which is preliminary data.</text>
</comment>
<dbReference type="GO" id="GO:0050660">
    <property type="term" value="F:flavin adenine dinucleotide binding"/>
    <property type="evidence" value="ECO:0007669"/>
    <property type="project" value="UniProtKB-UniRule"/>
</dbReference>
<evidence type="ECO:0000256" key="5">
    <source>
        <dbReference type="ARBA" id="ARBA00022643"/>
    </source>
</evidence>
<feature type="binding site" evidence="10">
    <location>
        <position position="142"/>
    </location>
    <ligand>
        <name>FMN</name>
        <dbReference type="ChEBI" id="CHEBI:58210"/>
    </ligand>
</feature>
<reference evidence="13 14" key="1">
    <citation type="submission" date="2014-03" db="EMBL/GenBank/DDBJ databases">
        <title>The genome of Kluyveromyces dobzhanskii.</title>
        <authorList>
            <person name="Nystedt B."/>
            <person name="Astrom S."/>
        </authorList>
    </citation>
    <scope>NUCLEOTIDE SEQUENCE [LARGE SCALE GENOMIC DNA]</scope>
    <source>
        <strain evidence="13 14">CBS 2104</strain>
    </source>
</reference>
<evidence type="ECO:0000256" key="6">
    <source>
        <dbReference type="ARBA" id="ARBA00022827"/>
    </source>
</evidence>
<dbReference type="InterPro" id="IPR029039">
    <property type="entry name" value="Flavoprotein-like_sf"/>
</dbReference>
<dbReference type="FunFam" id="3.40.50.360:FF:000056">
    <property type="entry name" value="NADPH-dependent diflavin oxidoreductase 1"/>
    <property type="match status" value="1"/>
</dbReference>
<dbReference type="EMBL" id="CCBQ010000016">
    <property type="protein sequence ID" value="CDO92563.1"/>
    <property type="molecule type" value="Genomic_DNA"/>
</dbReference>
<keyword evidence="6 10" id="KW-0274">FAD</keyword>
<evidence type="ECO:0000313" key="14">
    <source>
        <dbReference type="Proteomes" id="UP000031516"/>
    </source>
</evidence>
<comment type="caution">
    <text evidence="10">Lacks conserved residue(s) required for the propagation of feature annotation.</text>
</comment>
<comment type="cofactor">
    <cofactor evidence="2 10">
        <name>FAD</name>
        <dbReference type="ChEBI" id="CHEBI:57692"/>
    </cofactor>
</comment>
<dbReference type="InterPro" id="IPR003097">
    <property type="entry name" value="CysJ-like_FAD-binding"/>
</dbReference>
<feature type="binding site" evidence="10">
    <location>
        <begin position="106"/>
        <end position="115"/>
    </location>
    <ligand>
        <name>FMN</name>
        <dbReference type="ChEBI" id="CHEBI:58210"/>
    </ligand>
</feature>
<gene>
    <name evidence="10" type="primary">TAH18</name>
    <name evidence="13" type="ORF">KLDO_g880</name>
</gene>
<dbReference type="InterPro" id="IPR017938">
    <property type="entry name" value="Riboflavin_synthase-like_b-brl"/>
</dbReference>
<dbReference type="SUPFAM" id="SSF63380">
    <property type="entry name" value="Riboflavin synthase domain-like"/>
    <property type="match status" value="1"/>
</dbReference>
<evidence type="ECO:0000256" key="10">
    <source>
        <dbReference type="HAMAP-Rule" id="MF_03178"/>
    </source>
</evidence>
<keyword evidence="9 10" id="KW-0496">Mitochondrion</keyword>
<protein>
    <recommendedName>
        <fullName evidence="10">NADPH-dependent diflavin oxidoreductase 1</fullName>
        <ecNumber evidence="10">1.18.1.-</ecNumber>
    </recommendedName>
    <alternativeName>
        <fullName evidence="10">NADPH-dependent FMN and FAD-containing oxidoreductase</fullName>
    </alternativeName>
</protein>
<comment type="function">
    <text evidence="10">NADPH-dependent reductase which is a central component of the cytosolic iron-sulfur (Fe-S) protein assembly (CIA) machinery. Transfers electrons from NADPH via its FAD and FMN prosthetic groups to the [2Fe-2S] cluster of DRE2, another key component of the CIA machinery. In turn, this reduced cluster provides electrons for assembly of cytosolic iron-sulfur cluster proteins. Positively controls H(2)O(2)-induced cell death.</text>
</comment>
<evidence type="ECO:0000256" key="4">
    <source>
        <dbReference type="ARBA" id="ARBA00022630"/>
    </source>
</evidence>
<keyword evidence="14" id="KW-1185">Reference proteome</keyword>
<sequence>MQKDRIVILYGSETGNGQDFAHILSHKLKRLHFSHTLINIGDYQPKSILQCKDMFILCSTTGQGELPRNARENHKGQSQGTLWQFLKKSTLPADLLDHVNIAMLGLGDSSYPRFNFGIRKLHERMVNQLGASEIFPRLEADELGLAGSNKDTGNGVESVYYEFEKRIVSYMLDKYPNRKVDGKVILRVSIPDDVYLKPSNVLEIPSTKTTPNAEVSDFGSRFVGDETLKYGIVRKNKQITALDHFQDVRQFVFEAEAHEIYHPGDTASIYPENSDKDVNLFLDAQPHWKEFADSPIVITDMGSCDIFKDGGIVKTITLRNLLKYHFDINSIPRQSFFMKVWTFATDIERLSSDRDQLEQQREKLKQFGYSEDLQDLYDYCNRPRRSITEVLQDFESLKLPWQFALDFLPLIKPRFYSISSAPSDPNIELTVAIVRYKTLLRKVRKGVCTNFILTLSENDTIRYKIQNNSLIHRDSVGKPVIMTSPGVGLAPMKCLIQSHLFTEQYLFFGNRIKNKDFLYEDMLSTWDKEGKINLFTCFSRDPVHSPDAKYVQDQMWNHSSLIADLILKKSAIVYLCGSSGKMPVQVRLTIAEILKKHGNFANEKEAEHYLKEMEKTDRYMQDTW</sequence>
<evidence type="ECO:0000256" key="9">
    <source>
        <dbReference type="ARBA" id="ARBA00023128"/>
    </source>
</evidence>
<dbReference type="Gene3D" id="1.20.990.10">
    <property type="entry name" value="NADPH-cytochrome p450 Reductase, Chain A, domain 3"/>
    <property type="match status" value="1"/>
</dbReference>
<dbReference type="GO" id="GO:0016651">
    <property type="term" value="F:oxidoreductase activity, acting on NAD(P)H"/>
    <property type="evidence" value="ECO:0007669"/>
    <property type="project" value="UniProtKB-UniRule"/>
</dbReference>
<dbReference type="Proteomes" id="UP000031516">
    <property type="component" value="Unassembled WGS sequence"/>
</dbReference>
<dbReference type="InterPro" id="IPR001094">
    <property type="entry name" value="Flavdoxin-like"/>
</dbReference>
<keyword evidence="5 10" id="KW-0288">FMN</keyword>
<keyword evidence="8 10" id="KW-0560">Oxidoreductase</keyword>
<dbReference type="OrthoDB" id="1856718at2759"/>
<feature type="domain" description="Flavodoxin-like" evidence="11">
    <location>
        <begin position="6"/>
        <end position="168"/>
    </location>
</feature>
<evidence type="ECO:0000256" key="8">
    <source>
        <dbReference type="ARBA" id="ARBA00023002"/>
    </source>
</evidence>
<dbReference type="PANTHER" id="PTHR19384:SF10">
    <property type="entry name" value="NADPH-DEPENDENT DIFLAVIN OXIDOREDUCTASE 1"/>
    <property type="match status" value="1"/>
</dbReference>
<dbReference type="PROSITE" id="PS51384">
    <property type="entry name" value="FAD_FR"/>
    <property type="match status" value="1"/>
</dbReference>
<dbReference type="AlphaFoldDB" id="A0A0A8L354"/>
<dbReference type="Pfam" id="PF00667">
    <property type="entry name" value="FAD_binding_1"/>
    <property type="match status" value="1"/>
</dbReference>
<dbReference type="InterPro" id="IPR023173">
    <property type="entry name" value="NADPH_Cyt_P450_Rdtase_alpha"/>
</dbReference>
<comment type="cofactor">
    <cofactor evidence="1 10">
        <name>FMN</name>
        <dbReference type="ChEBI" id="CHEBI:58210"/>
    </cofactor>
</comment>
<dbReference type="PRINTS" id="PR00369">
    <property type="entry name" value="FLAVODOXIN"/>
</dbReference>